<keyword evidence="2" id="KW-0732">Signal</keyword>
<feature type="signal peptide" evidence="2">
    <location>
        <begin position="1"/>
        <end position="23"/>
    </location>
</feature>
<dbReference type="EMBL" id="SLVJ01000003">
    <property type="protein sequence ID" value="TCM69161.1"/>
    <property type="molecule type" value="Genomic_DNA"/>
</dbReference>
<accession>A0A4R1Y0X2</accession>
<proteinExistence type="predicted"/>
<feature type="compositionally biased region" description="Low complexity" evidence="1">
    <location>
        <begin position="177"/>
        <end position="187"/>
    </location>
</feature>
<feature type="region of interest" description="Disordered" evidence="1">
    <location>
        <begin position="177"/>
        <end position="202"/>
    </location>
</feature>
<protein>
    <submittedName>
        <fullName evidence="3">Uncharacterized protein</fullName>
    </submittedName>
</protein>
<gene>
    <name evidence="3" type="ORF">EC844_103106</name>
</gene>
<feature type="chain" id="PRO_5021006271" evidence="2">
    <location>
        <begin position="24"/>
        <end position="202"/>
    </location>
</feature>
<organism evidence="3 4">
    <name type="scientific">Acinetobacter calcoaceticus</name>
    <dbReference type="NCBI Taxonomy" id="471"/>
    <lineage>
        <taxon>Bacteria</taxon>
        <taxon>Pseudomonadati</taxon>
        <taxon>Pseudomonadota</taxon>
        <taxon>Gammaproteobacteria</taxon>
        <taxon>Moraxellales</taxon>
        <taxon>Moraxellaceae</taxon>
        <taxon>Acinetobacter</taxon>
        <taxon>Acinetobacter calcoaceticus/baumannii complex</taxon>
    </lineage>
</organism>
<feature type="region of interest" description="Disordered" evidence="1">
    <location>
        <begin position="99"/>
        <end position="138"/>
    </location>
</feature>
<dbReference type="AlphaFoldDB" id="A0A4R1Y0X2"/>
<sequence length="202" mass="21218">MSWIKMIFISAALFSTTWATTQAAPNNTAEAQTVATPTPPPYGDNPNIFRVLAHKTKESVQDTAHKVGDSTEKGIEKVKPKVDQAWDAVTGKNTSTVAVPIERKSLSESSSNNTAPTPTKQPSAEALPSSGQPETKALATEPTIAPAVPAALIQPAMVKPIQPATVQPAPPVIVKPAQPAPVATPQVESTQPTVTPDETIYL</sequence>
<evidence type="ECO:0000256" key="1">
    <source>
        <dbReference type="SAM" id="MobiDB-lite"/>
    </source>
</evidence>
<feature type="compositionally biased region" description="Polar residues" evidence="1">
    <location>
        <begin position="107"/>
        <end position="122"/>
    </location>
</feature>
<evidence type="ECO:0000313" key="3">
    <source>
        <dbReference type="EMBL" id="TCM69161.1"/>
    </source>
</evidence>
<name>A0A4R1Y0X2_ACICA</name>
<evidence type="ECO:0000313" key="4">
    <source>
        <dbReference type="Proteomes" id="UP000294963"/>
    </source>
</evidence>
<dbReference type="Gene3D" id="1.10.287.700">
    <property type="entry name" value="Helix hairpin bin"/>
    <property type="match status" value="1"/>
</dbReference>
<dbReference type="Proteomes" id="UP000294963">
    <property type="component" value="Unassembled WGS sequence"/>
</dbReference>
<keyword evidence="4" id="KW-1185">Reference proteome</keyword>
<reference evidence="3 4" key="1">
    <citation type="submission" date="2019-03" db="EMBL/GenBank/DDBJ databases">
        <title>Genomic analyses of the natural microbiome of Caenorhabditis elegans.</title>
        <authorList>
            <person name="Samuel B."/>
        </authorList>
    </citation>
    <scope>NUCLEOTIDE SEQUENCE [LARGE SCALE GENOMIC DNA]</scope>
    <source>
        <strain evidence="3 4">JUb89</strain>
    </source>
</reference>
<comment type="caution">
    <text evidence="3">The sequence shown here is derived from an EMBL/GenBank/DDBJ whole genome shotgun (WGS) entry which is preliminary data.</text>
</comment>
<evidence type="ECO:0000256" key="2">
    <source>
        <dbReference type="SAM" id="SignalP"/>
    </source>
</evidence>